<evidence type="ECO:0000256" key="7">
    <source>
        <dbReference type="ARBA" id="ARBA00023065"/>
    </source>
</evidence>
<evidence type="ECO:0000256" key="6">
    <source>
        <dbReference type="ARBA" id="ARBA00022989"/>
    </source>
</evidence>
<keyword evidence="7 9" id="KW-0406">Ion transport</keyword>
<keyword evidence="1 9" id="KW-0813">Transport</keyword>
<evidence type="ECO:0000313" key="10">
    <source>
        <dbReference type="EMBL" id="PKE27031.1"/>
    </source>
</evidence>
<dbReference type="NCBIfam" id="TIGR00680">
    <property type="entry name" value="kdpA"/>
    <property type="match status" value="1"/>
</dbReference>
<dbReference type="InterPro" id="IPR004623">
    <property type="entry name" value="KdpA"/>
</dbReference>
<evidence type="ECO:0000256" key="4">
    <source>
        <dbReference type="ARBA" id="ARBA00022692"/>
    </source>
</evidence>
<comment type="function">
    <text evidence="9">Part of the high-affinity ATP-driven potassium transport (or Kdp) system, which catalyzes the hydrolysis of ATP coupled with the electrogenic transport of potassium into the cytoplasm. This subunit binds the extracellular potassium ions and delivers the ions to the membrane domain of KdpB through an intramembrane tunnel.</text>
</comment>
<dbReference type="GO" id="GO:0008556">
    <property type="term" value="F:P-type potassium transmembrane transporter activity"/>
    <property type="evidence" value="ECO:0007669"/>
    <property type="project" value="InterPro"/>
</dbReference>
<dbReference type="PIRSF" id="PIRSF001294">
    <property type="entry name" value="K_ATPaseA"/>
    <property type="match status" value="1"/>
</dbReference>
<sequence length="554" mass="61612">MKDFLLLSVIFFLSISIIGYYLFLLFIKSDSLLYKKYELIEYRMLRLLRMSYSKQSTKEYLLTFIMTNLIMALLTYIILRTQKHLPLNPNHIDNMDAGLAFNTVISFITNTNLQHYAGETGLSYLSQMVVITFLMFTSAGSGFCIALAFIKRLFSYQDKVGNFNLDLTKFIMMVLLPLSIIVSLLLVQQGSVQTLKSTITLKTLEGTYQSIARGPVASLESIKHLGTNGGGFFGANSSTPFENPTVITNIIEMISMMLIPGSIFVMFTFALKYYKATSQKQAFYYIGILFAIVCVMFFSNQIFEQHSHTSPIQDAMNMEGKEVRFGITQSSLFSTITTSFTTGTVNNMHDSQTALGGMIPLILMMMNSIFGGEGVGFLNFFMYVLLTLFIAGLMIGRTPQIFGKKLESKEMKLVSLALIIHPAIILGFSAIATLYPHALEAVTNPGAHGLSQIVYEYTSSSANNGSGFEGLGDNTPFWNYTTGLAMFLGRFPAMILQLFTASLLAKKLQRSTDNELAIDTPVFNTLLVIIVIIFSALTFLPVLTLGPISEFITR</sequence>
<proteinExistence type="inferred from homology"/>
<feature type="transmembrane region" description="Helical" evidence="9">
    <location>
        <begin position="170"/>
        <end position="187"/>
    </location>
</feature>
<dbReference type="GeneID" id="61130554"/>
<comment type="similarity">
    <text evidence="9">Belongs to the KdpA family.</text>
</comment>
<name>A0A855GI31_9STAP</name>
<dbReference type="GO" id="GO:0005886">
    <property type="term" value="C:plasma membrane"/>
    <property type="evidence" value="ECO:0007669"/>
    <property type="project" value="UniProtKB-SubCell"/>
</dbReference>
<dbReference type="PANTHER" id="PTHR30607">
    <property type="entry name" value="POTASSIUM-TRANSPORTING ATPASE A CHAIN"/>
    <property type="match status" value="1"/>
</dbReference>
<feature type="transmembrane region" description="Helical" evidence="9">
    <location>
        <begin position="6"/>
        <end position="27"/>
    </location>
</feature>
<feature type="transmembrane region" description="Helical" evidence="9">
    <location>
        <begin position="376"/>
        <end position="395"/>
    </location>
</feature>
<evidence type="ECO:0000256" key="3">
    <source>
        <dbReference type="ARBA" id="ARBA00022538"/>
    </source>
</evidence>
<dbReference type="GO" id="GO:0030955">
    <property type="term" value="F:potassium ion binding"/>
    <property type="evidence" value="ECO:0007669"/>
    <property type="project" value="UniProtKB-UniRule"/>
</dbReference>
<reference evidence="10 11" key="1">
    <citation type="submission" date="2017-12" db="EMBL/GenBank/DDBJ databases">
        <title>Genomics of Macrococcus caseolyticus.</title>
        <authorList>
            <person name="MacFadyen A.C."/>
            <person name="Paterson G.K."/>
        </authorList>
    </citation>
    <scope>NUCLEOTIDE SEQUENCE [LARGE SCALE GENOMIC DNA]</scope>
    <source>
        <strain evidence="10 11">5788_EF188</strain>
    </source>
</reference>
<keyword evidence="8 9" id="KW-0472">Membrane</keyword>
<dbReference type="Pfam" id="PF03814">
    <property type="entry name" value="KdpA"/>
    <property type="match status" value="1"/>
</dbReference>
<accession>A0A855GI31</accession>
<comment type="subcellular location">
    <subcellularLocation>
        <location evidence="9">Cell membrane</location>
        <topology evidence="9">Multi-pass membrane protein</topology>
    </subcellularLocation>
</comment>
<feature type="transmembrane region" description="Helical" evidence="9">
    <location>
        <begin position="484"/>
        <end position="505"/>
    </location>
</feature>
<dbReference type="EMBL" id="PIXC01000003">
    <property type="protein sequence ID" value="PKE27031.1"/>
    <property type="molecule type" value="Genomic_DNA"/>
</dbReference>
<evidence type="ECO:0000313" key="11">
    <source>
        <dbReference type="Proteomes" id="UP000233482"/>
    </source>
</evidence>
<comment type="subunit">
    <text evidence="9">The system is composed of three essential subunits: KdpA, KdpB and KdpC.</text>
</comment>
<keyword evidence="3 9" id="KW-0633">Potassium transport</keyword>
<protein>
    <recommendedName>
        <fullName evidence="9">Potassium-transporting ATPase potassium-binding subunit</fullName>
    </recommendedName>
    <alternativeName>
        <fullName evidence="9">ATP phosphohydrolase [potassium-transporting] A chain</fullName>
    </alternativeName>
    <alternativeName>
        <fullName evidence="9">Potassium-binding and translocating subunit A</fullName>
    </alternativeName>
    <alternativeName>
        <fullName evidence="9">Potassium-translocating ATPase A chain</fullName>
    </alternativeName>
</protein>
<evidence type="ECO:0000256" key="1">
    <source>
        <dbReference type="ARBA" id="ARBA00022448"/>
    </source>
</evidence>
<organism evidence="10 11">
    <name type="scientific">Macrococcoides caseolyticum</name>
    <dbReference type="NCBI Taxonomy" id="69966"/>
    <lineage>
        <taxon>Bacteria</taxon>
        <taxon>Bacillati</taxon>
        <taxon>Bacillota</taxon>
        <taxon>Bacilli</taxon>
        <taxon>Bacillales</taxon>
        <taxon>Staphylococcaceae</taxon>
        <taxon>Macrococcoides</taxon>
    </lineage>
</organism>
<feature type="transmembrane region" description="Helical" evidence="9">
    <location>
        <begin position="60"/>
        <end position="79"/>
    </location>
</feature>
<feature type="transmembrane region" description="Helical" evidence="9">
    <location>
        <begin position="128"/>
        <end position="150"/>
    </location>
</feature>
<evidence type="ECO:0000256" key="2">
    <source>
        <dbReference type="ARBA" id="ARBA00022475"/>
    </source>
</evidence>
<evidence type="ECO:0000256" key="8">
    <source>
        <dbReference type="ARBA" id="ARBA00023136"/>
    </source>
</evidence>
<feature type="transmembrane region" description="Helical" evidence="9">
    <location>
        <begin position="526"/>
        <end position="548"/>
    </location>
</feature>
<feature type="transmembrane region" description="Helical" evidence="9">
    <location>
        <begin position="416"/>
        <end position="435"/>
    </location>
</feature>
<dbReference type="HAMAP" id="MF_00275">
    <property type="entry name" value="KdpA"/>
    <property type="match status" value="1"/>
</dbReference>
<dbReference type="RefSeq" id="WP_086037892.1">
    <property type="nucleotide sequence ID" value="NZ_CP021058.1"/>
</dbReference>
<keyword evidence="5 9" id="KW-0630">Potassium</keyword>
<evidence type="ECO:0000256" key="9">
    <source>
        <dbReference type="HAMAP-Rule" id="MF_00275"/>
    </source>
</evidence>
<dbReference type="PANTHER" id="PTHR30607:SF2">
    <property type="entry name" value="POTASSIUM-TRANSPORTING ATPASE POTASSIUM-BINDING SUBUNIT"/>
    <property type="match status" value="1"/>
</dbReference>
<keyword evidence="4 9" id="KW-0812">Transmembrane</keyword>
<feature type="transmembrane region" description="Helical" evidence="9">
    <location>
        <begin position="250"/>
        <end position="271"/>
    </location>
</feature>
<dbReference type="Proteomes" id="UP000233482">
    <property type="component" value="Unassembled WGS sequence"/>
</dbReference>
<keyword evidence="2 9" id="KW-1003">Cell membrane</keyword>
<comment type="caution">
    <text evidence="10">The sequence shown here is derived from an EMBL/GenBank/DDBJ whole genome shotgun (WGS) entry which is preliminary data.</text>
</comment>
<gene>
    <name evidence="9 10" type="primary">kdpA</name>
    <name evidence="10" type="ORF">CW686_02330</name>
</gene>
<dbReference type="AlphaFoldDB" id="A0A855GI31"/>
<feature type="transmembrane region" description="Helical" evidence="9">
    <location>
        <begin position="283"/>
        <end position="303"/>
    </location>
</feature>
<evidence type="ECO:0000256" key="5">
    <source>
        <dbReference type="ARBA" id="ARBA00022958"/>
    </source>
</evidence>
<keyword evidence="6 9" id="KW-1133">Transmembrane helix</keyword>